<comment type="similarity">
    <text evidence="2">Belongs to the SLC13A/DASS transporter (TC 2.A.47) family. NADC subfamily.</text>
</comment>
<evidence type="ECO:0000256" key="1">
    <source>
        <dbReference type="ARBA" id="ARBA00004141"/>
    </source>
</evidence>
<organism evidence="11 12">
    <name type="scientific">Solibacillus merdavium</name>
    <dbReference type="NCBI Taxonomy" id="2762218"/>
    <lineage>
        <taxon>Bacteria</taxon>
        <taxon>Bacillati</taxon>
        <taxon>Bacillota</taxon>
        <taxon>Bacilli</taxon>
        <taxon>Bacillales</taxon>
        <taxon>Caryophanaceae</taxon>
        <taxon>Solibacillus</taxon>
    </lineage>
</organism>
<feature type="transmembrane region" description="Helical" evidence="10">
    <location>
        <begin position="197"/>
        <end position="215"/>
    </location>
</feature>
<feature type="transmembrane region" description="Helical" evidence="10">
    <location>
        <begin position="351"/>
        <end position="374"/>
    </location>
</feature>
<dbReference type="Proteomes" id="UP000600565">
    <property type="component" value="Unassembled WGS sequence"/>
</dbReference>
<evidence type="ECO:0000256" key="5">
    <source>
        <dbReference type="ARBA" id="ARBA00022847"/>
    </source>
</evidence>
<comment type="subcellular location">
    <subcellularLocation>
        <location evidence="1">Membrane</location>
        <topology evidence="1">Multi-pass membrane protein</topology>
    </subcellularLocation>
</comment>
<evidence type="ECO:0000256" key="8">
    <source>
        <dbReference type="ARBA" id="ARBA00031174"/>
    </source>
</evidence>
<protein>
    <recommendedName>
        <fullName evidence="3">Sodium-dependent dicarboxylate transporter SdcS</fullName>
    </recommendedName>
    <alternativeName>
        <fullName evidence="8">Na(+)/dicarboxylate symporter</fullName>
    </alternativeName>
</protein>
<proteinExistence type="inferred from homology"/>
<gene>
    <name evidence="11" type="ORF">H9632_14400</name>
</gene>
<feature type="transmembrane region" description="Helical" evidence="10">
    <location>
        <begin position="328"/>
        <end position="345"/>
    </location>
</feature>
<dbReference type="PANTHER" id="PTHR10283">
    <property type="entry name" value="SOLUTE CARRIER FAMILY 13 MEMBER"/>
    <property type="match status" value="1"/>
</dbReference>
<sequence>MFSTTWNRLWEMHDQVKDLFTFFIKPNSSKIATNGSSGKTGSEGSGSGGGYTPRSYTTAQTVGLILGPVFFILTLMFFNPEGLTPEAKGILASTIWIATWWITEAIPIPATSLLPLVLFPLTNSLDIKVTSSSYGDETIFLFMGGFMIALAMEKWNLHKRIAISIISMVGTNMDRIVLGFMIATGFLSMWISNSATAMMMIPIGLAIINQVADGLKNDPNIDIDTSPQRFAFGKALMLGIAYSASLGGIATLIGTPPNTLLAGAINKMYGIELSFAGWMLFGVPFAWVFIFFTWIYLVKVAFPSKIKTLPGGRAVIDKEKRDLGKASIEEKIVFVVFILAAFSWITRSFFLGKIIVGLSDGIIAIFFAIVLFAIPSVNRKGDRIMDWQTAVKLPWGILLLFGGGLAIASGFVSTGLSEWIGSQLMGLDGVNVIVLIFLVTALVLALTEITSNTATASMMYPIMASLAVALGIHPYALMIAAGVAASCAFMLPVATPPNAAVFGSGYIKITDMMKAGFALNVFAVILITLSIYFLLPVLWDIDLNTVPEVFKVMK</sequence>
<evidence type="ECO:0000256" key="9">
    <source>
        <dbReference type="SAM" id="MobiDB-lite"/>
    </source>
</evidence>
<reference evidence="11 12" key="1">
    <citation type="submission" date="2020-08" db="EMBL/GenBank/DDBJ databases">
        <title>A Genomic Blueprint of the Chicken Gut Microbiome.</title>
        <authorList>
            <person name="Gilroy R."/>
            <person name="Ravi A."/>
            <person name="Getino M."/>
            <person name="Pursley I."/>
            <person name="Horton D.L."/>
            <person name="Alikhan N.-F."/>
            <person name="Baker D."/>
            <person name="Gharbi K."/>
            <person name="Hall N."/>
            <person name="Watson M."/>
            <person name="Adriaenssens E.M."/>
            <person name="Foster-Nyarko E."/>
            <person name="Jarju S."/>
            <person name="Secka A."/>
            <person name="Antonio M."/>
            <person name="Oren A."/>
            <person name="Chaudhuri R."/>
            <person name="La Ragione R.M."/>
            <person name="Hildebrand F."/>
            <person name="Pallen M.J."/>
        </authorList>
    </citation>
    <scope>NUCLEOTIDE SEQUENCE [LARGE SCALE GENOMIC DNA]</scope>
    <source>
        <strain evidence="11 12">Sa1YVA6</strain>
    </source>
</reference>
<evidence type="ECO:0000313" key="12">
    <source>
        <dbReference type="Proteomes" id="UP000600565"/>
    </source>
</evidence>
<keyword evidence="5" id="KW-0769">Symport</keyword>
<dbReference type="InterPro" id="IPR001898">
    <property type="entry name" value="SLC13A/DASS"/>
</dbReference>
<evidence type="ECO:0000256" key="6">
    <source>
        <dbReference type="ARBA" id="ARBA00022989"/>
    </source>
</evidence>
<keyword evidence="7 10" id="KW-0472">Membrane</keyword>
<dbReference type="EMBL" id="JACSPW010000014">
    <property type="protein sequence ID" value="MBD8034259.1"/>
    <property type="molecule type" value="Genomic_DNA"/>
</dbReference>
<evidence type="ECO:0000256" key="10">
    <source>
        <dbReference type="SAM" id="Phobius"/>
    </source>
</evidence>
<dbReference type="CDD" id="cd01115">
    <property type="entry name" value="SLC13_permease"/>
    <property type="match status" value="1"/>
</dbReference>
<feature type="region of interest" description="Disordered" evidence="9">
    <location>
        <begin position="32"/>
        <end position="51"/>
    </location>
</feature>
<evidence type="ECO:0000256" key="4">
    <source>
        <dbReference type="ARBA" id="ARBA00022692"/>
    </source>
</evidence>
<accession>A0ABR8XQN8</accession>
<evidence type="ECO:0000256" key="2">
    <source>
        <dbReference type="ARBA" id="ARBA00006772"/>
    </source>
</evidence>
<dbReference type="RefSeq" id="WP_191704758.1">
    <property type="nucleotide sequence ID" value="NZ_JACSPW010000014.1"/>
</dbReference>
<evidence type="ECO:0000313" key="11">
    <source>
        <dbReference type="EMBL" id="MBD8034259.1"/>
    </source>
</evidence>
<name>A0ABR8XQN8_9BACL</name>
<evidence type="ECO:0000256" key="3">
    <source>
        <dbReference type="ARBA" id="ARBA00020150"/>
    </source>
</evidence>
<dbReference type="NCBIfam" id="TIGR00785">
    <property type="entry name" value="dass"/>
    <property type="match status" value="1"/>
</dbReference>
<keyword evidence="4 10" id="KW-0812">Transmembrane</keyword>
<feature type="transmembrane region" description="Helical" evidence="10">
    <location>
        <begin position="59"/>
        <end position="78"/>
    </location>
</feature>
<feature type="transmembrane region" description="Helical" evidence="10">
    <location>
        <begin position="235"/>
        <end position="255"/>
    </location>
</feature>
<dbReference type="Pfam" id="PF00939">
    <property type="entry name" value="Na_sulph_symp"/>
    <property type="match status" value="1"/>
</dbReference>
<feature type="transmembrane region" description="Helical" evidence="10">
    <location>
        <begin position="90"/>
        <end position="118"/>
    </location>
</feature>
<evidence type="ECO:0000256" key="7">
    <source>
        <dbReference type="ARBA" id="ARBA00023136"/>
    </source>
</evidence>
<feature type="transmembrane region" description="Helical" evidence="10">
    <location>
        <begin position="395"/>
        <end position="417"/>
    </location>
</feature>
<feature type="transmembrane region" description="Helical" evidence="10">
    <location>
        <begin position="275"/>
        <end position="297"/>
    </location>
</feature>
<dbReference type="PANTHER" id="PTHR10283:SF82">
    <property type="entry name" value="SOLUTE CARRIER FAMILY 13 MEMBER 2"/>
    <property type="match status" value="1"/>
</dbReference>
<feature type="transmembrane region" description="Helical" evidence="10">
    <location>
        <begin position="458"/>
        <end position="477"/>
    </location>
</feature>
<feature type="compositionally biased region" description="Gly residues" evidence="9">
    <location>
        <begin position="41"/>
        <end position="51"/>
    </location>
</feature>
<feature type="transmembrane region" description="Helical" evidence="10">
    <location>
        <begin position="429"/>
        <end position="446"/>
    </location>
</feature>
<keyword evidence="12" id="KW-1185">Reference proteome</keyword>
<feature type="transmembrane region" description="Helical" evidence="10">
    <location>
        <begin position="483"/>
        <end position="505"/>
    </location>
</feature>
<keyword evidence="5" id="KW-0813">Transport</keyword>
<keyword evidence="6 10" id="KW-1133">Transmembrane helix</keyword>
<feature type="transmembrane region" description="Helical" evidence="10">
    <location>
        <begin position="517"/>
        <end position="539"/>
    </location>
</feature>
<comment type="caution">
    <text evidence="11">The sequence shown here is derived from an EMBL/GenBank/DDBJ whole genome shotgun (WGS) entry which is preliminary data.</text>
</comment>